<evidence type="ECO:0000313" key="2">
    <source>
        <dbReference type="EMBL" id="MCD2194675.1"/>
    </source>
</evidence>
<comment type="caution">
    <text evidence="2">The sequence shown here is derived from an EMBL/GenBank/DDBJ whole genome shotgun (WGS) entry which is preliminary data.</text>
</comment>
<dbReference type="SMART" id="SM00880">
    <property type="entry name" value="CHAD"/>
    <property type="match status" value="1"/>
</dbReference>
<protein>
    <submittedName>
        <fullName evidence="2">CYTH and CHAD domain-containing protein</fullName>
    </submittedName>
</protein>
<dbReference type="SMART" id="SM01118">
    <property type="entry name" value="CYTH"/>
    <property type="match status" value="1"/>
</dbReference>
<feature type="domain" description="CHAD" evidence="1">
    <location>
        <begin position="212"/>
        <end position="489"/>
    </location>
</feature>
<dbReference type="CDD" id="cd07374">
    <property type="entry name" value="CYTH-like_Pase"/>
    <property type="match status" value="1"/>
</dbReference>
<dbReference type="PROSITE" id="PS51708">
    <property type="entry name" value="CHAD"/>
    <property type="match status" value="1"/>
</dbReference>
<dbReference type="Proteomes" id="UP001199469">
    <property type="component" value="Unassembled WGS sequence"/>
</dbReference>
<dbReference type="RefSeq" id="WP_230734857.1">
    <property type="nucleotide sequence ID" value="NZ_JAJNDB010000002.1"/>
</dbReference>
<dbReference type="InterPro" id="IPR033469">
    <property type="entry name" value="CYTH-like_dom_sf"/>
</dbReference>
<dbReference type="InterPro" id="IPR038186">
    <property type="entry name" value="CHAD_dom_sf"/>
</dbReference>
<dbReference type="Gene3D" id="2.40.320.10">
    <property type="entry name" value="Hypothetical Protein Pfu-838710-001"/>
    <property type="match status" value="1"/>
</dbReference>
<reference evidence="2 3" key="1">
    <citation type="submission" date="2021-11" db="EMBL/GenBank/DDBJ databases">
        <title>Draft genome sequence of Actinomycetospora sp. SF1 isolated from the rhizosphere soil.</title>
        <authorList>
            <person name="Duangmal K."/>
            <person name="Chantavorakit T."/>
        </authorList>
    </citation>
    <scope>NUCLEOTIDE SEQUENCE [LARGE SCALE GENOMIC DNA]</scope>
    <source>
        <strain evidence="2 3">TBRC 5722</strain>
    </source>
</reference>
<sequence>MAVGAVVSSGEVERTFEVASVAVLAALDPGEVLGREVPVDPEERLLEAVYHDTADLALHAEGVTMRRRTGGPDEGWHVKLPPVGDRREEIQAPLAPEAPVELLALVRAFTRGRPVQPVARLRTHRRAWRAVTGGGGLVAELVVDAVTACRSGDREELAWTEIEVELGPAAPAGFLDVVTERLAARGIHRSATPSKVARVLGERPVSVLPAPDGSAAAVVLEYLRGQARSLRRWDPLVRLDREDAVHQMRVAARRIRSVLQSFRRVLHRARTRTLTGELRWLAGELAPARDTEVMHARLDELLAEVPHELVLGPVHAELAAAFARRAAAARDRALAALDGTRYLALLAALDALLAEPPLARRALDDADHVLPGEVARARRRVDAAIAAARGIAPGAELDTDLHEARKAAKRLRYASEAARPVLDDSARKGIRRMAARQEQLGVHQDTVVTRATLLELAAGEVAHGFTLGVMYAAEVALARRTEAAVAAGA</sequence>
<proteinExistence type="predicted"/>
<dbReference type="Pfam" id="PF01928">
    <property type="entry name" value="CYTH"/>
    <property type="match status" value="1"/>
</dbReference>
<gene>
    <name evidence="2" type="ORF">LQ327_14980</name>
</gene>
<dbReference type="Gene3D" id="1.40.20.10">
    <property type="entry name" value="CHAD domain"/>
    <property type="match status" value="1"/>
</dbReference>
<dbReference type="SUPFAM" id="SSF55154">
    <property type="entry name" value="CYTH-like phosphatases"/>
    <property type="match status" value="1"/>
</dbReference>
<dbReference type="PANTHER" id="PTHR39339">
    <property type="entry name" value="SLR1444 PROTEIN"/>
    <property type="match status" value="1"/>
</dbReference>
<dbReference type="EMBL" id="JAJNDB010000002">
    <property type="protein sequence ID" value="MCD2194675.1"/>
    <property type="molecule type" value="Genomic_DNA"/>
</dbReference>
<dbReference type="Pfam" id="PF05235">
    <property type="entry name" value="CHAD"/>
    <property type="match status" value="1"/>
</dbReference>
<evidence type="ECO:0000313" key="3">
    <source>
        <dbReference type="Proteomes" id="UP001199469"/>
    </source>
</evidence>
<keyword evidence="3" id="KW-1185">Reference proteome</keyword>
<evidence type="ECO:0000259" key="1">
    <source>
        <dbReference type="PROSITE" id="PS51708"/>
    </source>
</evidence>
<organism evidence="2 3">
    <name type="scientific">Actinomycetospora endophytica</name>
    <dbReference type="NCBI Taxonomy" id="2291215"/>
    <lineage>
        <taxon>Bacteria</taxon>
        <taxon>Bacillati</taxon>
        <taxon>Actinomycetota</taxon>
        <taxon>Actinomycetes</taxon>
        <taxon>Pseudonocardiales</taxon>
        <taxon>Pseudonocardiaceae</taxon>
        <taxon>Actinomycetospora</taxon>
    </lineage>
</organism>
<dbReference type="InterPro" id="IPR007899">
    <property type="entry name" value="CHAD_dom"/>
</dbReference>
<dbReference type="PANTHER" id="PTHR39339:SF1">
    <property type="entry name" value="CHAD DOMAIN-CONTAINING PROTEIN"/>
    <property type="match status" value="1"/>
</dbReference>
<dbReference type="InterPro" id="IPR023577">
    <property type="entry name" value="CYTH_domain"/>
</dbReference>
<accession>A0ABS8PAX7</accession>
<name>A0ABS8PAX7_9PSEU</name>